<dbReference type="STRING" id="1298594.GCA_001312465_01538"/>
<dbReference type="EMBL" id="PPDB01000003">
    <property type="protein sequence ID" value="PQL20255.1"/>
    <property type="molecule type" value="Genomic_DNA"/>
</dbReference>
<dbReference type="PIRSF" id="PIRSF008505">
    <property type="entry name" value="UCP008505"/>
    <property type="match status" value="1"/>
</dbReference>
<accession>A0A2S7ZAL6</accession>
<evidence type="ECO:0000313" key="2">
    <source>
        <dbReference type="Proteomes" id="UP000237916"/>
    </source>
</evidence>
<dbReference type="OrthoDB" id="3231195at2"/>
<reference evidence="1 2" key="1">
    <citation type="submission" date="2018-01" db="EMBL/GenBank/DDBJ databases">
        <title>Draft genome sequences of clinical isolates and type strains of oral Veillonella including Veillonella infantum sp., nov.</title>
        <authorList>
            <person name="Mashima I."/>
            <person name="Liao Y.-C."/>
            <person name="Sabharwal A."/>
            <person name="Haase E.M."/>
            <person name="Nakazawa F."/>
            <person name="Scannapieco F.A."/>
        </authorList>
    </citation>
    <scope>NUCLEOTIDE SEQUENCE [LARGE SCALE GENOMIC DNA]</scope>
    <source>
        <strain evidence="1 2">JCM 15641</strain>
    </source>
</reference>
<dbReference type="Proteomes" id="UP000237916">
    <property type="component" value="Unassembled WGS sequence"/>
</dbReference>
<evidence type="ECO:0000313" key="1">
    <source>
        <dbReference type="EMBL" id="PQL20255.1"/>
    </source>
</evidence>
<protein>
    <submittedName>
        <fullName evidence="1">DUF4411 domain-containing protein</fullName>
    </submittedName>
</protein>
<dbReference type="InterPro" id="IPR029060">
    <property type="entry name" value="PIN-like_dom_sf"/>
</dbReference>
<proteinExistence type="predicted"/>
<gene>
    <name evidence="1" type="ORF">VEHSUH05_04090</name>
</gene>
<dbReference type="AlphaFoldDB" id="A0A2S7ZAL6"/>
<dbReference type="RefSeq" id="WP_054674209.1">
    <property type="nucleotide sequence ID" value="NZ_PPDB01000003.1"/>
</dbReference>
<keyword evidence="2" id="KW-1185">Reference proteome</keyword>
<organism evidence="1 2">
    <name type="scientific">Veillonella denticariosi JCM 15641</name>
    <dbReference type="NCBI Taxonomy" id="1298594"/>
    <lineage>
        <taxon>Bacteria</taxon>
        <taxon>Bacillati</taxon>
        <taxon>Bacillota</taxon>
        <taxon>Negativicutes</taxon>
        <taxon>Veillonellales</taxon>
        <taxon>Veillonellaceae</taxon>
        <taxon>Veillonella</taxon>
    </lineage>
</organism>
<sequence>MYILDSNTFIDAKNRYYGFDIVPSFWNELISHSRGNILTIDHIKNEIMSGNDELSTWFDTHYLTFTEATNDVEIQNTYADIAEYVMLNQQYKDAEKHRFLAKADPWLIAYASVRRGVVVTHEILAGPRTTKVKIPDICEHFDVSYVNVFEMMRQLHMVI</sequence>
<name>A0A2S7ZAL6_9FIRM</name>
<dbReference type="InterPro" id="IPR016541">
    <property type="entry name" value="UCP008505"/>
</dbReference>
<dbReference type="SUPFAM" id="SSF88723">
    <property type="entry name" value="PIN domain-like"/>
    <property type="match status" value="1"/>
</dbReference>
<dbReference type="Pfam" id="PF14367">
    <property type="entry name" value="DUF4411"/>
    <property type="match status" value="1"/>
</dbReference>
<comment type="caution">
    <text evidence="1">The sequence shown here is derived from an EMBL/GenBank/DDBJ whole genome shotgun (WGS) entry which is preliminary data.</text>
</comment>